<feature type="compositionally biased region" description="Low complexity" evidence="1">
    <location>
        <begin position="46"/>
        <end position="60"/>
    </location>
</feature>
<evidence type="ECO:0000256" key="1">
    <source>
        <dbReference type="SAM" id="MobiDB-lite"/>
    </source>
</evidence>
<reference evidence="2 3" key="1">
    <citation type="submission" date="2024-02" db="EMBL/GenBank/DDBJ databases">
        <authorList>
            <person name="Chen Y."/>
            <person name="Shah S."/>
            <person name="Dougan E. K."/>
            <person name="Thang M."/>
            <person name="Chan C."/>
        </authorList>
    </citation>
    <scope>NUCLEOTIDE SEQUENCE [LARGE SCALE GENOMIC DNA]</scope>
</reference>
<dbReference type="Proteomes" id="UP001642464">
    <property type="component" value="Unassembled WGS sequence"/>
</dbReference>
<organism evidence="2 3">
    <name type="scientific">Durusdinium trenchii</name>
    <dbReference type="NCBI Taxonomy" id="1381693"/>
    <lineage>
        <taxon>Eukaryota</taxon>
        <taxon>Sar</taxon>
        <taxon>Alveolata</taxon>
        <taxon>Dinophyceae</taxon>
        <taxon>Suessiales</taxon>
        <taxon>Symbiodiniaceae</taxon>
        <taxon>Durusdinium</taxon>
    </lineage>
</organism>
<accession>A0ABP0L8M3</accession>
<gene>
    <name evidence="2" type="ORF">SCF082_LOCUS21324</name>
</gene>
<evidence type="ECO:0000313" key="2">
    <source>
        <dbReference type="EMBL" id="CAK9035504.1"/>
    </source>
</evidence>
<feature type="compositionally biased region" description="Low complexity" evidence="1">
    <location>
        <begin position="70"/>
        <end position="94"/>
    </location>
</feature>
<feature type="compositionally biased region" description="Low complexity" evidence="1">
    <location>
        <begin position="1"/>
        <end position="33"/>
    </location>
</feature>
<comment type="caution">
    <text evidence="2">The sequence shown here is derived from an EMBL/GenBank/DDBJ whole genome shotgun (WGS) entry which is preliminary data.</text>
</comment>
<evidence type="ECO:0000313" key="3">
    <source>
        <dbReference type="Proteomes" id="UP001642464"/>
    </source>
</evidence>
<feature type="non-terminal residue" evidence="2">
    <location>
        <position position="380"/>
    </location>
</feature>
<feature type="region of interest" description="Disordered" evidence="1">
    <location>
        <begin position="1"/>
        <end position="107"/>
    </location>
</feature>
<proteinExistence type="predicted"/>
<name>A0ABP0L8M3_9DINO</name>
<protein>
    <submittedName>
        <fullName evidence="2">Uncharacterized protein</fullName>
    </submittedName>
</protein>
<keyword evidence="3" id="KW-1185">Reference proteome</keyword>
<sequence length="380" mass="39491">MAPKASKSAAPKPAAAQASGAASASGSHAANAPLLPAKRSAPPSPSTEASPVRPASAPATPATPEPATPLTPTLPGTAAPGTTSPPSKAPAPFLLRRRSGGGARSSGPAPLHIAIHKYCEDGSTCHESFEPNAAAYILLLQQAGNKAAPSVLYQLKTSLEKYIAAMHQQDTAMPASLMDLADMCQLCWTLGAAPGWQRALYAGGSEAVAAALHHLHAFTAHQVATLYPAHRVLDVHVHGTNLTLADAAQFVNWQLHMQPGQRPSMSIAEAVAPGGNTHPTITVQSSQEGTDMFQLQISGNTYPLRHQLHALGLAAETTPTGYVRRSAPLEASALVSWAKDLAPTFQNSYYLCKSEPGVDPALVVEIRAALAATEPEHSSR</sequence>
<dbReference type="EMBL" id="CAXAMM010015111">
    <property type="protein sequence ID" value="CAK9035504.1"/>
    <property type="molecule type" value="Genomic_DNA"/>
</dbReference>